<proteinExistence type="predicted"/>
<keyword evidence="1" id="KW-0472">Membrane</keyword>
<dbReference type="AlphaFoldDB" id="A0A2P4QW45"/>
<gene>
    <name evidence="2" type="ORF">GLOIN_2v1503217</name>
</gene>
<keyword evidence="1" id="KW-1133">Transmembrane helix</keyword>
<evidence type="ECO:0000256" key="1">
    <source>
        <dbReference type="SAM" id="Phobius"/>
    </source>
</evidence>
<dbReference type="Proteomes" id="UP000018888">
    <property type="component" value="Unassembled WGS sequence"/>
</dbReference>
<comment type="caution">
    <text evidence="2">The sequence shown here is derived from an EMBL/GenBank/DDBJ whole genome shotgun (WGS) entry which is preliminary data.</text>
</comment>
<dbReference type="EMBL" id="AUPC02000008">
    <property type="protein sequence ID" value="POG81880.1"/>
    <property type="molecule type" value="Genomic_DNA"/>
</dbReference>
<sequence length="71" mass="8904">LYYHRQPVDQVWYNYQTFYNPFIICVHFVIIYVHFAIIRFHLVIIYVHFAIFRVVGIIFRVFRVRDIIFAY</sequence>
<reference evidence="2 3" key="2">
    <citation type="journal article" date="2018" name="New Phytol.">
        <title>High intraspecific genome diversity in the model arbuscular mycorrhizal symbiont Rhizophagus irregularis.</title>
        <authorList>
            <person name="Chen E.C.H."/>
            <person name="Morin E."/>
            <person name="Beaudet D."/>
            <person name="Noel J."/>
            <person name="Yildirir G."/>
            <person name="Ndikumana S."/>
            <person name="Charron P."/>
            <person name="St-Onge C."/>
            <person name="Giorgi J."/>
            <person name="Kruger M."/>
            <person name="Marton T."/>
            <person name="Ropars J."/>
            <person name="Grigoriev I.V."/>
            <person name="Hainaut M."/>
            <person name="Henrissat B."/>
            <person name="Roux C."/>
            <person name="Martin F."/>
            <person name="Corradi N."/>
        </authorList>
    </citation>
    <scope>NUCLEOTIDE SEQUENCE [LARGE SCALE GENOMIC DNA]</scope>
    <source>
        <strain evidence="2 3">DAOM 197198</strain>
    </source>
</reference>
<accession>A0A2P4QW45</accession>
<keyword evidence="1" id="KW-0812">Transmembrane</keyword>
<evidence type="ECO:0000313" key="3">
    <source>
        <dbReference type="Proteomes" id="UP000018888"/>
    </source>
</evidence>
<feature type="transmembrane region" description="Helical" evidence="1">
    <location>
        <begin position="18"/>
        <end position="37"/>
    </location>
</feature>
<feature type="non-terminal residue" evidence="2">
    <location>
        <position position="1"/>
    </location>
</feature>
<evidence type="ECO:0000313" key="2">
    <source>
        <dbReference type="EMBL" id="POG81880.1"/>
    </source>
</evidence>
<organism evidence="2 3">
    <name type="scientific">Rhizophagus irregularis (strain DAOM 181602 / DAOM 197198 / MUCL 43194)</name>
    <name type="common">Arbuscular mycorrhizal fungus</name>
    <name type="synonym">Glomus intraradices</name>
    <dbReference type="NCBI Taxonomy" id="747089"/>
    <lineage>
        <taxon>Eukaryota</taxon>
        <taxon>Fungi</taxon>
        <taxon>Fungi incertae sedis</taxon>
        <taxon>Mucoromycota</taxon>
        <taxon>Glomeromycotina</taxon>
        <taxon>Glomeromycetes</taxon>
        <taxon>Glomerales</taxon>
        <taxon>Glomeraceae</taxon>
        <taxon>Rhizophagus</taxon>
    </lineage>
</organism>
<feature type="non-terminal residue" evidence="2">
    <location>
        <position position="71"/>
    </location>
</feature>
<name>A0A2P4QW45_RHIID</name>
<feature type="transmembrane region" description="Helical" evidence="1">
    <location>
        <begin position="43"/>
        <end position="62"/>
    </location>
</feature>
<keyword evidence="3" id="KW-1185">Reference proteome</keyword>
<reference evidence="2 3" key="1">
    <citation type="journal article" date="2013" name="Proc. Natl. Acad. Sci. U.S.A.">
        <title>Genome of an arbuscular mycorrhizal fungus provides insight into the oldest plant symbiosis.</title>
        <authorList>
            <person name="Tisserant E."/>
            <person name="Malbreil M."/>
            <person name="Kuo A."/>
            <person name="Kohler A."/>
            <person name="Symeonidi A."/>
            <person name="Balestrini R."/>
            <person name="Charron P."/>
            <person name="Duensing N."/>
            <person name="Frei Dit Frey N."/>
            <person name="Gianinazzi-Pearson V."/>
            <person name="Gilbert L.B."/>
            <person name="Handa Y."/>
            <person name="Herr J.R."/>
            <person name="Hijri M."/>
            <person name="Koul R."/>
            <person name="Kawaguchi M."/>
            <person name="Krajinski F."/>
            <person name="Lammers P.J."/>
            <person name="Masclaux F.G."/>
            <person name="Murat C."/>
            <person name="Morin E."/>
            <person name="Ndikumana S."/>
            <person name="Pagni M."/>
            <person name="Petitpierre D."/>
            <person name="Requena N."/>
            <person name="Rosikiewicz P."/>
            <person name="Riley R."/>
            <person name="Saito K."/>
            <person name="San Clemente H."/>
            <person name="Shapiro H."/>
            <person name="van Tuinen D."/>
            <person name="Becard G."/>
            <person name="Bonfante P."/>
            <person name="Paszkowski U."/>
            <person name="Shachar-Hill Y.Y."/>
            <person name="Tuskan G.A."/>
            <person name="Young P.W."/>
            <person name="Sanders I.R."/>
            <person name="Henrissat B."/>
            <person name="Rensing S.A."/>
            <person name="Grigoriev I.V."/>
            <person name="Corradi N."/>
            <person name="Roux C."/>
            <person name="Martin F."/>
        </authorList>
    </citation>
    <scope>NUCLEOTIDE SEQUENCE [LARGE SCALE GENOMIC DNA]</scope>
    <source>
        <strain evidence="2 3">DAOM 197198</strain>
    </source>
</reference>
<protein>
    <submittedName>
        <fullName evidence="2">Uncharacterized protein</fullName>
    </submittedName>
</protein>